<comment type="subcellular location">
    <subcellularLocation>
        <location evidence="1">Membrane</location>
        <topology evidence="1">Single-pass type I membrane protein</topology>
    </subcellularLocation>
</comment>
<dbReference type="Proteomes" id="UP000237347">
    <property type="component" value="Unassembled WGS sequence"/>
</dbReference>
<keyword evidence="4" id="KW-1133">Transmembrane helix</keyword>
<evidence type="ECO:0000256" key="4">
    <source>
        <dbReference type="ARBA" id="ARBA00022989"/>
    </source>
</evidence>
<dbReference type="InterPro" id="IPR046956">
    <property type="entry name" value="RLP23-like"/>
</dbReference>
<dbReference type="PANTHER" id="PTHR48063">
    <property type="entry name" value="LRR RECEPTOR-LIKE KINASE"/>
    <property type="match status" value="1"/>
</dbReference>
<comment type="caution">
    <text evidence="8">The sequence shown here is derived from an EMBL/GenBank/DDBJ whole genome shotgun (WGS) entry which is preliminary data.</text>
</comment>
<evidence type="ECO:0000256" key="3">
    <source>
        <dbReference type="ARBA" id="ARBA00022729"/>
    </source>
</evidence>
<gene>
    <name evidence="8" type="primary">EIX1_13</name>
    <name evidence="8" type="ORF">CFP56_023429</name>
</gene>
<dbReference type="FunFam" id="3.80.10.10:FF:001362">
    <property type="entry name" value="Lrr receptor-like serinethreonine-protein kinase gso2"/>
    <property type="match status" value="1"/>
</dbReference>
<evidence type="ECO:0000256" key="2">
    <source>
        <dbReference type="ARBA" id="ARBA00022692"/>
    </source>
</evidence>
<evidence type="ECO:0000313" key="8">
    <source>
        <dbReference type="EMBL" id="KAK7835555.1"/>
    </source>
</evidence>
<dbReference type="AlphaFoldDB" id="A0AAW0KA09"/>
<evidence type="ECO:0000256" key="5">
    <source>
        <dbReference type="ARBA" id="ARBA00023136"/>
    </source>
</evidence>
<keyword evidence="2" id="KW-0812">Transmembrane</keyword>
<keyword evidence="5" id="KW-0472">Membrane</keyword>
<dbReference type="GO" id="GO:0016020">
    <property type="term" value="C:membrane"/>
    <property type="evidence" value="ECO:0007669"/>
    <property type="project" value="UniProtKB-SubCell"/>
</dbReference>
<dbReference type="PANTHER" id="PTHR48063:SF16">
    <property type="entry name" value="LRR RECEPTOR-LIKE SERINE_THREONINE-PROTEIN KINASE GSO1"/>
    <property type="match status" value="1"/>
</dbReference>
<keyword evidence="9" id="KW-1185">Reference proteome</keyword>
<sequence>MLSMLVLALACCHPNPHQRPSMRTVLQVLTGEVPPPLVPTERPAFMWPAMPPSFNEDAENFSSGSQLSYNKSSPPLPTISRDKRTIEIRHFTFIQCGLDFVDLKKIEILDLATNELHGKIPASIGELCNLKFFDISFYNLVGSLPGSLEGIENCLSRSPLPSLDYLGLSSNQLYGKLPNWLGQYENLVHLDLASNLFNGTLPDSLGQLSELVNFDVSSNKLIGILTESHFSKLTKQKSLHLGPNSFTLNVNSNWVPPFQLQDLYMGNCYLGTSIPAWL</sequence>
<evidence type="ECO:0000256" key="1">
    <source>
        <dbReference type="ARBA" id="ARBA00004479"/>
    </source>
</evidence>
<keyword evidence="7" id="KW-0325">Glycoprotein</keyword>
<organism evidence="8 9">
    <name type="scientific">Quercus suber</name>
    <name type="common">Cork oak</name>
    <dbReference type="NCBI Taxonomy" id="58331"/>
    <lineage>
        <taxon>Eukaryota</taxon>
        <taxon>Viridiplantae</taxon>
        <taxon>Streptophyta</taxon>
        <taxon>Embryophyta</taxon>
        <taxon>Tracheophyta</taxon>
        <taxon>Spermatophyta</taxon>
        <taxon>Magnoliopsida</taxon>
        <taxon>eudicotyledons</taxon>
        <taxon>Gunneridae</taxon>
        <taxon>Pentapetalae</taxon>
        <taxon>rosids</taxon>
        <taxon>fabids</taxon>
        <taxon>Fagales</taxon>
        <taxon>Fagaceae</taxon>
        <taxon>Quercus</taxon>
    </lineage>
</organism>
<evidence type="ECO:0000256" key="7">
    <source>
        <dbReference type="ARBA" id="ARBA00023180"/>
    </source>
</evidence>
<dbReference type="Pfam" id="PF00560">
    <property type="entry name" value="LRR_1"/>
    <property type="match status" value="2"/>
</dbReference>
<keyword evidence="3" id="KW-0732">Signal</keyword>
<reference evidence="8 9" key="1">
    <citation type="journal article" date="2018" name="Sci. Data">
        <title>The draft genome sequence of cork oak.</title>
        <authorList>
            <person name="Ramos A.M."/>
            <person name="Usie A."/>
            <person name="Barbosa P."/>
            <person name="Barros P.M."/>
            <person name="Capote T."/>
            <person name="Chaves I."/>
            <person name="Simoes F."/>
            <person name="Abreu I."/>
            <person name="Carrasquinho I."/>
            <person name="Faro C."/>
            <person name="Guimaraes J.B."/>
            <person name="Mendonca D."/>
            <person name="Nobrega F."/>
            <person name="Rodrigues L."/>
            <person name="Saibo N.J.M."/>
            <person name="Varela M.C."/>
            <person name="Egas C."/>
            <person name="Matos J."/>
            <person name="Miguel C.M."/>
            <person name="Oliveira M.M."/>
            <person name="Ricardo C.P."/>
            <person name="Goncalves S."/>
        </authorList>
    </citation>
    <scope>NUCLEOTIDE SEQUENCE [LARGE SCALE GENOMIC DNA]</scope>
    <source>
        <strain evidence="9">cv. HL8</strain>
    </source>
</reference>
<keyword evidence="6" id="KW-0675">Receptor</keyword>
<dbReference type="Gene3D" id="3.80.10.10">
    <property type="entry name" value="Ribonuclease Inhibitor"/>
    <property type="match status" value="1"/>
</dbReference>
<dbReference type="SUPFAM" id="SSF52058">
    <property type="entry name" value="L domain-like"/>
    <property type="match status" value="1"/>
</dbReference>
<dbReference type="EMBL" id="PKMF04000369">
    <property type="protein sequence ID" value="KAK7835555.1"/>
    <property type="molecule type" value="Genomic_DNA"/>
</dbReference>
<evidence type="ECO:0000256" key="6">
    <source>
        <dbReference type="ARBA" id="ARBA00023170"/>
    </source>
</evidence>
<proteinExistence type="predicted"/>
<dbReference type="InterPro" id="IPR001611">
    <property type="entry name" value="Leu-rich_rpt"/>
</dbReference>
<evidence type="ECO:0000313" key="9">
    <source>
        <dbReference type="Proteomes" id="UP000237347"/>
    </source>
</evidence>
<accession>A0AAW0KA09</accession>
<protein>
    <submittedName>
        <fullName evidence="8">Receptor-like protein eix1</fullName>
    </submittedName>
</protein>
<name>A0AAW0KA09_QUESU</name>
<dbReference type="InterPro" id="IPR032675">
    <property type="entry name" value="LRR_dom_sf"/>
</dbReference>